<evidence type="ECO:0000313" key="2">
    <source>
        <dbReference type="EMBL" id="KAJ7690091.1"/>
    </source>
</evidence>
<gene>
    <name evidence="2" type="ORF">B0H17DRAFT_1065493</name>
</gene>
<evidence type="ECO:0000256" key="1">
    <source>
        <dbReference type="SAM" id="MobiDB-lite"/>
    </source>
</evidence>
<comment type="caution">
    <text evidence="2">The sequence shown here is derived from an EMBL/GenBank/DDBJ whole genome shotgun (WGS) entry which is preliminary data.</text>
</comment>
<proteinExistence type="predicted"/>
<dbReference type="EMBL" id="JARKIE010000067">
    <property type="protein sequence ID" value="KAJ7690091.1"/>
    <property type="molecule type" value="Genomic_DNA"/>
</dbReference>
<sequence>MSTPESAPTSAPNFGAPDPKSELEPTLASLRSKSETDIPPRPELAGLEPEFPDDGWRAWTTIAGSWLVPFSTFGCRSFIPYRPRSPDLRFSHVYAFGVFESATSCSPALGSVNCPHRLLHANISEQYHPERC</sequence>
<name>A0AAD7DEX9_MYCRO</name>
<protein>
    <submittedName>
        <fullName evidence="2">Uncharacterized protein</fullName>
    </submittedName>
</protein>
<dbReference type="AlphaFoldDB" id="A0AAD7DEX9"/>
<keyword evidence="3" id="KW-1185">Reference proteome</keyword>
<feature type="compositionally biased region" description="Polar residues" evidence="1">
    <location>
        <begin position="1"/>
        <end position="12"/>
    </location>
</feature>
<reference evidence="2" key="1">
    <citation type="submission" date="2023-03" db="EMBL/GenBank/DDBJ databases">
        <title>Massive genome expansion in bonnet fungi (Mycena s.s.) driven by repeated elements and novel gene families across ecological guilds.</title>
        <authorList>
            <consortium name="Lawrence Berkeley National Laboratory"/>
            <person name="Harder C.B."/>
            <person name="Miyauchi S."/>
            <person name="Viragh M."/>
            <person name="Kuo A."/>
            <person name="Thoen E."/>
            <person name="Andreopoulos B."/>
            <person name="Lu D."/>
            <person name="Skrede I."/>
            <person name="Drula E."/>
            <person name="Henrissat B."/>
            <person name="Morin E."/>
            <person name="Kohler A."/>
            <person name="Barry K."/>
            <person name="LaButti K."/>
            <person name="Morin E."/>
            <person name="Salamov A."/>
            <person name="Lipzen A."/>
            <person name="Mereny Z."/>
            <person name="Hegedus B."/>
            <person name="Baldrian P."/>
            <person name="Stursova M."/>
            <person name="Weitz H."/>
            <person name="Taylor A."/>
            <person name="Grigoriev I.V."/>
            <person name="Nagy L.G."/>
            <person name="Martin F."/>
            <person name="Kauserud H."/>
        </authorList>
    </citation>
    <scope>NUCLEOTIDE SEQUENCE</scope>
    <source>
        <strain evidence="2">CBHHK067</strain>
    </source>
</reference>
<dbReference type="Proteomes" id="UP001221757">
    <property type="component" value="Unassembled WGS sequence"/>
</dbReference>
<accession>A0AAD7DEX9</accession>
<organism evidence="2 3">
    <name type="scientific">Mycena rosella</name>
    <name type="common">Pink bonnet</name>
    <name type="synonym">Agaricus rosellus</name>
    <dbReference type="NCBI Taxonomy" id="1033263"/>
    <lineage>
        <taxon>Eukaryota</taxon>
        <taxon>Fungi</taxon>
        <taxon>Dikarya</taxon>
        <taxon>Basidiomycota</taxon>
        <taxon>Agaricomycotina</taxon>
        <taxon>Agaricomycetes</taxon>
        <taxon>Agaricomycetidae</taxon>
        <taxon>Agaricales</taxon>
        <taxon>Marasmiineae</taxon>
        <taxon>Mycenaceae</taxon>
        <taxon>Mycena</taxon>
    </lineage>
</organism>
<evidence type="ECO:0000313" key="3">
    <source>
        <dbReference type="Proteomes" id="UP001221757"/>
    </source>
</evidence>
<feature type="region of interest" description="Disordered" evidence="1">
    <location>
        <begin position="1"/>
        <end position="49"/>
    </location>
</feature>